<evidence type="ECO:0000313" key="2">
    <source>
        <dbReference type="EMBL" id="KZT28307.1"/>
    </source>
</evidence>
<evidence type="ECO:0000256" key="1">
    <source>
        <dbReference type="SAM" id="MobiDB-lite"/>
    </source>
</evidence>
<dbReference type="OrthoDB" id="3356389at2759"/>
<name>A0A165UKI1_9AGAM</name>
<feature type="region of interest" description="Disordered" evidence="1">
    <location>
        <begin position="579"/>
        <end position="610"/>
    </location>
</feature>
<dbReference type="AlphaFoldDB" id="A0A165UKI1"/>
<evidence type="ECO:0000313" key="3">
    <source>
        <dbReference type="Proteomes" id="UP000076761"/>
    </source>
</evidence>
<dbReference type="InParanoid" id="A0A165UKI1"/>
<keyword evidence="3" id="KW-1185">Reference proteome</keyword>
<organism evidence="2 3">
    <name type="scientific">Neolentinus lepideus HHB14362 ss-1</name>
    <dbReference type="NCBI Taxonomy" id="1314782"/>
    <lineage>
        <taxon>Eukaryota</taxon>
        <taxon>Fungi</taxon>
        <taxon>Dikarya</taxon>
        <taxon>Basidiomycota</taxon>
        <taxon>Agaricomycotina</taxon>
        <taxon>Agaricomycetes</taxon>
        <taxon>Gloeophyllales</taxon>
        <taxon>Gloeophyllaceae</taxon>
        <taxon>Neolentinus</taxon>
    </lineage>
</organism>
<gene>
    <name evidence="2" type="ORF">NEOLEDRAFT_1167611</name>
</gene>
<reference evidence="2 3" key="1">
    <citation type="journal article" date="2016" name="Mol. Biol. Evol.">
        <title>Comparative Genomics of Early-Diverging Mushroom-Forming Fungi Provides Insights into the Origins of Lignocellulose Decay Capabilities.</title>
        <authorList>
            <person name="Nagy L.G."/>
            <person name="Riley R."/>
            <person name="Tritt A."/>
            <person name="Adam C."/>
            <person name="Daum C."/>
            <person name="Floudas D."/>
            <person name="Sun H."/>
            <person name="Yadav J.S."/>
            <person name="Pangilinan J."/>
            <person name="Larsson K.H."/>
            <person name="Matsuura K."/>
            <person name="Barry K."/>
            <person name="Labutti K."/>
            <person name="Kuo R."/>
            <person name="Ohm R.A."/>
            <person name="Bhattacharya S.S."/>
            <person name="Shirouzu T."/>
            <person name="Yoshinaga Y."/>
            <person name="Martin F.M."/>
            <person name="Grigoriev I.V."/>
            <person name="Hibbett D.S."/>
        </authorList>
    </citation>
    <scope>NUCLEOTIDE SEQUENCE [LARGE SCALE GENOMIC DNA]</scope>
    <source>
        <strain evidence="2 3">HHB14362 ss-1</strain>
    </source>
</reference>
<accession>A0A165UKI1</accession>
<proteinExistence type="predicted"/>
<protein>
    <submittedName>
        <fullName evidence="2">Uncharacterized protein</fullName>
    </submittedName>
</protein>
<dbReference type="EMBL" id="KV425558">
    <property type="protein sequence ID" value="KZT28307.1"/>
    <property type="molecule type" value="Genomic_DNA"/>
</dbReference>
<sequence>MVFPTRRVGTKTLFPNCPNFLLNQELSRAYTEAEKCLMPFLALSGPIRGPNAEDIALLDPHFELWETSTDIKRHQSGGGPRWLADGMLDVLEYASSLTEISGVDMNKFRTRVQQLTRHIWRQRLAQARSLFAYVVPIVGNCLHADSCVNEELKFALTLRSIITSPTIPIPETGEDYRRWSAHLIQRWVALPEIACLTQSEWDETGLYDDAIIKEAAQREGPGKSQGIFQYENKLGQTLEKLQAVAEDGDTQLFLQLVRQIEQWDLFQREPEPRRFSINAINVSNVLRKAGSKLEIKSKDFGADSTEAMLRIDRLLDMFSDKGTNMSGPSSQRFSYRNPDTTQARPVLPVHFVDISMSSSPSYHVRYEHGRMNQRTWPKITLDCSPGDPLHKTLQRFFTRANEENRHPLMSLSYFNVRSTLEAPSYLVNWHVQLGKFAQGTLADFLEDGRDTIYYIHSEFNFSTGISKYRAQVNKRVLPPSCIPAPKHWYRPLISVEAGDGWNRVPSLAFIGNGCNIWPGASYPPVIASHIYIPASFDVLGRQNGLHARAPTTTDRTSVKLNPPLTVEQARALVGHTVQYAEDPSTHPSASGRQNKKKEARRTTGPDGKPLTGWKRVYTAHVWGFDEELMTLKAFKFGDMFKEECRTFLVGLGKKSDLPDNLPDDYPDVLKPFTPMWIGAVQLPSAQPPHVQSVQAPVAQVVVPRQRTRERLHDIIDAAPREFVVGVGGDCTLLVGELGVHGPDSDFIHNVGNCKPGIWRSFKSEGKEFMICARWVRDGTIDLTQSVESLSSIGADDLAVDLTWQEVGVASVDGGSMAILARGYLQLETIRALEDKREDEDEIDEDAFVEMVVVTGYEFDGKNYIPGGISSYTGGDGGFPIYVARDHEDMVIAVKVEDPASGIDEAW</sequence>
<dbReference type="Proteomes" id="UP000076761">
    <property type="component" value="Unassembled WGS sequence"/>
</dbReference>